<dbReference type="GO" id="GO:0000712">
    <property type="term" value="P:resolution of meiotic recombination intermediates"/>
    <property type="evidence" value="ECO:0007669"/>
    <property type="project" value="TreeGrafter"/>
</dbReference>
<dbReference type="Proteomes" id="UP001431783">
    <property type="component" value="Unassembled WGS sequence"/>
</dbReference>
<organism evidence="1 2">
    <name type="scientific">Henosepilachna vigintioctopunctata</name>
    <dbReference type="NCBI Taxonomy" id="420089"/>
    <lineage>
        <taxon>Eukaryota</taxon>
        <taxon>Metazoa</taxon>
        <taxon>Ecdysozoa</taxon>
        <taxon>Arthropoda</taxon>
        <taxon>Hexapoda</taxon>
        <taxon>Insecta</taxon>
        <taxon>Pterygota</taxon>
        <taxon>Neoptera</taxon>
        <taxon>Endopterygota</taxon>
        <taxon>Coleoptera</taxon>
        <taxon>Polyphaga</taxon>
        <taxon>Cucujiformia</taxon>
        <taxon>Coccinelloidea</taxon>
        <taxon>Coccinellidae</taxon>
        <taxon>Epilachninae</taxon>
        <taxon>Epilachnini</taxon>
        <taxon>Henosepilachna</taxon>
    </lineage>
</organism>
<dbReference type="AlphaFoldDB" id="A0AAW1V1E6"/>
<evidence type="ECO:0000313" key="1">
    <source>
        <dbReference type="EMBL" id="KAK9885886.1"/>
    </source>
</evidence>
<name>A0AAW1V1E6_9CUCU</name>
<sequence>MSRSMSNKDSMKNERENLLDISADDFETPVNFKKFKNSTKVQMSKNECKVKKSSKKKQITLHQMVKQNLKYSDVDPEQLQMALALSKSISDCQTDEVNDIITWDCDDNKNEKRQTLLEFGFKYNKNKMRSENKIIKKGKDTLRTNKKSKFRFITPILYLRTDEDRESLIQSKISLILTQNVEKNSCGQQELGSSHIMRQHSVYQNSLLQKIGVNVDVY</sequence>
<keyword evidence="2" id="KW-1185">Reference proteome</keyword>
<proteinExistence type="predicted"/>
<dbReference type="GO" id="GO:0033557">
    <property type="term" value="C:Slx1-Slx4 complex"/>
    <property type="evidence" value="ECO:0007669"/>
    <property type="project" value="TreeGrafter"/>
</dbReference>
<dbReference type="PANTHER" id="PTHR21541:SF3">
    <property type="entry name" value="STRUCTURE-SPECIFIC ENDONUCLEASE SUBUNIT SLX4"/>
    <property type="match status" value="1"/>
</dbReference>
<gene>
    <name evidence="1" type="ORF">WA026_013761</name>
</gene>
<protein>
    <submittedName>
        <fullName evidence="1">Uncharacterized protein</fullName>
    </submittedName>
</protein>
<accession>A0AAW1V1E6</accession>
<dbReference type="PANTHER" id="PTHR21541">
    <property type="entry name" value="BTB POZ DOMAIN CONTAINING 12"/>
    <property type="match status" value="1"/>
</dbReference>
<evidence type="ECO:0000313" key="2">
    <source>
        <dbReference type="Proteomes" id="UP001431783"/>
    </source>
</evidence>
<comment type="caution">
    <text evidence="1">The sequence shown here is derived from an EMBL/GenBank/DDBJ whole genome shotgun (WGS) entry which is preliminary data.</text>
</comment>
<dbReference type="EMBL" id="JARQZJ010000097">
    <property type="protein sequence ID" value="KAK9885886.1"/>
    <property type="molecule type" value="Genomic_DNA"/>
</dbReference>
<reference evidence="1 2" key="1">
    <citation type="submission" date="2023-03" db="EMBL/GenBank/DDBJ databases">
        <title>Genome insight into feeding habits of ladybird beetles.</title>
        <authorList>
            <person name="Li H.-S."/>
            <person name="Huang Y.-H."/>
            <person name="Pang H."/>
        </authorList>
    </citation>
    <scope>NUCLEOTIDE SEQUENCE [LARGE SCALE GENOMIC DNA]</scope>
    <source>
        <strain evidence="1">SYSU_2023b</strain>
        <tissue evidence="1">Whole body</tissue>
    </source>
</reference>